<dbReference type="PANTHER" id="PTHR42755">
    <property type="entry name" value="3-DEOXY-MANNO-OCTULOSONATE CYTIDYLYLTRANSFERASE"/>
    <property type="match status" value="1"/>
</dbReference>
<evidence type="ECO:0000313" key="12">
    <source>
        <dbReference type="Proteomes" id="UP000665020"/>
    </source>
</evidence>
<evidence type="ECO:0000256" key="3">
    <source>
        <dbReference type="ARBA" id="ARBA00019077"/>
    </source>
</evidence>
<dbReference type="Gene3D" id="3.40.50.11720">
    <property type="entry name" value="3-Deoxy-D-manno-octulosonic-acid transferase, N-terminal domain"/>
    <property type="match status" value="1"/>
</dbReference>
<feature type="site" description="Transition state stabilizer" evidence="8">
    <location>
        <position position="213"/>
    </location>
</feature>
<dbReference type="FunFam" id="3.40.50.2000:FF:000032">
    <property type="entry name" value="3-deoxy-D-manno-octulosonic acid transferase"/>
    <property type="match status" value="1"/>
</dbReference>
<dbReference type="Pfam" id="PF04413">
    <property type="entry name" value="Glycos_transf_N"/>
    <property type="match status" value="1"/>
</dbReference>
<dbReference type="AlphaFoldDB" id="A0A8A7KBA1"/>
<evidence type="ECO:0000256" key="8">
    <source>
        <dbReference type="PIRSR" id="PIRSR639901-2"/>
    </source>
</evidence>
<dbReference type="KEGG" id="ifn:GM661_01930"/>
<comment type="catalytic activity">
    <reaction evidence="6">
        <text>lipid IVA (E. coli) + CMP-3-deoxy-beta-D-manno-octulosonate = alpha-Kdo-(2-&gt;6)-lipid IVA (E. coli) + CMP + H(+)</text>
        <dbReference type="Rhea" id="RHEA:28066"/>
        <dbReference type="ChEBI" id="CHEBI:15378"/>
        <dbReference type="ChEBI" id="CHEBI:58603"/>
        <dbReference type="ChEBI" id="CHEBI:60364"/>
        <dbReference type="ChEBI" id="CHEBI:60377"/>
        <dbReference type="ChEBI" id="CHEBI:85987"/>
        <dbReference type="EC" id="2.4.99.12"/>
    </reaction>
</comment>
<dbReference type="Gene3D" id="3.40.50.2000">
    <property type="entry name" value="Glycogen Phosphorylase B"/>
    <property type="match status" value="3"/>
</dbReference>
<evidence type="ECO:0000313" key="11">
    <source>
        <dbReference type="EMBL" id="QTL96818.1"/>
    </source>
</evidence>
<feature type="site" description="Transition state stabilizer" evidence="8">
    <location>
        <position position="135"/>
    </location>
</feature>
<keyword evidence="4" id="KW-0808">Transferase</keyword>
<keyword evidence="9" id="KW-1133">Transmembrane helix</keyword>
<protein>
    <recommendedName>
        <fullName evidence="3">3-deoxy-D-manno-octulosonic acid transferase</fullName>
        <ecNumber evidence="2">2.4.99.12</ecNumber>
    </recommendedName>
    <alternativeName>
        <fullName evidence="5">Lipid IV(A) 3-deoxy-D-manno-octulosonic acid transferase</fullName>
    </alternativeName>
</protein>
<dbReference type="GO" id="GO:0005886">
    <property type="term" value="C:plasma membrane"/>
    <property type="evidence" value="ECO:0007669"/>
    <property type="project" value="TreeGrafter"/>
</dbReference>
<dbReference type="InterPro" id="IPR038107">
    <property type="entry name" value="Glycos_transf_N_sf"/>
</dbReference>
<dbReference type="InterPro" id="IPR039901">
    <property type="entry name" value="Kdotransferase"/>
</dbReference>
<keyword evidence="9" id="KW-0472">Membrane</keyword>
<proteinExistence type="inferred from homology"/>
<dbReference type="EC" id="2.4.99.12" evidence="2"/>
<sequence>MKYLYIIYNIIIFLAFILYLPVLLFKFIRGRYREGFLERLGFLPSELINKAWGDRVIWLHAASMGETIAAGVLIKRIREEYPAATLFVSTISYTGRSMAKKNEMIDGVFYFPLDISWIAGRVIEKINPALIIMMETELWPNLIKKASKAGCKLMVASGRIGDSSIKNYRYIKPLIRDVLKKIDIFSMQSSIDYERVISLGAPEERVYCTGNIKFDRFDGLNLDVNQDELLKEFKMDNLGPIIVAGSTHEGEEEKLLTVFKEVKGEYPKAVLMIAPRYIERAEQLLKDFKERGFNTVLRTRIVNYDPGRDSIILVDTIGELVKLYSIADLVFVGGSLIPRGGHNILEPAALGKPVFFGPHMFNFAADTRDILAAGAGVQVNDEKELAAEILTYLSDRDSLHKMGKQGREIINQNRGAVDKNLEFLNRLLPEKKTEKILIVRLSAIGDVIHSLPVAYALRKAYPDAEISWLVEEKASELVLANSYLDQVFVMPKREWLAVFKKNKIQALKMFRSFFKKVKSRDFDLVLDIHGLFKSGLSTYLSASSLRYGPADGREGSTLFYNRKIKVPEQKIHVIEKRLALAAAVGAETAEVEFDIVSSRADRERVSSLLQACGSKKIIALNPYTTWESKNWPPEYFARLADLIKNKLNYAVVFTGGSGDREGIAGIINLMQTEALNLAGKTNLRELAELYRRVELFIGGDTGPMHLAAAVGTRVIALMGPTDPVTHGPYGEGHLVIQDDIDCKLCWKRSCPAGHNKCMKNIGVDRVFNKTCEILGVERYESGN</sequence>
<keyword evidence="9" id="KW-0812">Transmembrane</keyword>
<evidence type="ECO:0000256" key="2">
    <source>
        <dbReference type="ARBA" id="ARBA00012621"/>
    </source>
</evidence>
<dbReference type="SUPFAM" id="SSF53756">
    <property type="entry name" value="UDP-Glycosyltransferase/glycogen phosphorylase"/>
    <property type="match status" value="2"/>
</dbReference>
<evidence type="ECO:0000256" key="6">
    <source>
        <dbReference type="ARBA" id="ARBA00049183"/>
    </source>
</evidence>
<dbReference type="Proteomes" id="UP000665020">
    <property type="component" value="Chromosome"/>
</dbReference>
<comment type="similarity">
    <text evidence="1">Belongs to the glycosyltransferase group 1 family. Glycosyltransferase 30 subfamily.</text>
</comment>
<dbReference type="CDD" id="cd03789">
    <property type="entry name" value="GT9_LPS_heptosyltransferase"/>
    <property type="match status" value="1"/>
</dbReference>
<evidence type="ECO:0000256" key="9">
    <source>
        <dbReference type="SAM" id="Phobius"/>
    </source>
</evidence>
<feature type="transmembrane region" description="Helical" evidence="9">
    <location>
        <begin position="6"/>
        <end position="25"/>
    </location>
</feature>
<dbReference type="InterPro" id="IPR007507">
    <property type="entry name" value="Glycos_transf_N"/>
</dbReference>
<dbReference type="GO" id="GO:0009245">
    <property type="term" value="P:lipid A biosynthetic process"/>
    <property type="evidence" value="ECO:0007669"/>
    <property type="project" value="TreeGrafter"/>
</dbReference>
<evidence type="ECO:0000256" key="4">
    <source>
        <dbReference type="ARBA" id="ARBA00022679"/>
    </source>
</evidence>
<evidence type="ECO:0000256" key="1">
    <source>
        <dbReference type="ARBA" id="ARBA00006380"/>
    </source>
</evidence>
<dbReference type="InterPro" id="IPR002201">
    <property type="entry name" value="Glyco_trans_9"/>
</dbReference>
<name>A0A8A7KBA1_9FIRM</name>
<feature type="active site" description="Proton acceptor" evidence="7">
    <location>
        <position position="66"/>
    </location>
</feature>
<reference evidence="11" key="1">
    <citation type="submission" date="2019-12" db="EMBL/GenBank/DDBJ databases">
        <authorList>
            <person name="zhang j."/>
            <person name="sun C.M."/>
        </authorList>
    </citation>
    <scope>NUCLEOTIDE SEQUENCE</scope>
    <source>
        <strain evidence="11">NS-1</strain>
    </source>
</reference>
<dbReference type="GO" id="GO:0043842">
    <property type="term" value="F:Kdo transferase activity"/>
    <property type="evidence" value="ECO:0007669"/>
    <property type="project" value="UniProtKB-EC"/>
</dbReference>
<organism evidence="11 12">
    <name type="scientific">Iocasia fonsfrigidae</name>
    <dbReference type="NCBI Taxonomy" id="2682810"/>
    <lineage>
        <taxon>Bacteria</taxon>
        <taxon>Bacillati</taxon>
        <taxon>Bacillota</taxon>
        <taxon>Clostridia</taxon>
        <taxon>Halanaerobiales</taxon>
        <taxon>Halanaerobiaceae</taxon>
        <taxon>Iocasia</taxon>
    </lineage>
</organism>
<gene>
    <name evidence="11" type="ORF">GM661_01930</name>
</gene>
<keyword evidence="12" id="KW-1185">Reference proteome</keyword>
<feature type="domain" description="3-deoxy-D-manno-octulosonic-acid transferase N-terminal" evidence="10">
    <location>
        <begin position="36"/>
        <end position="215"/>
    </location>
</feature>
<evidence type="ECO:0000256" key="7">
    <source>
        <dbReference type="PIRSR" id="PIRSR639901-1"/>
    </source>
</evidence>
<accession>A0A8A7KBA1</accession>
<evidence type="ECO:0000256" key="5">
    <source>
        <dbReference type="ARBA" id="ARBA00031445"/>
    </source>
</evidence>
<dbReference type="Pfam" id="PF01075">
    <property type="entry name" value="Glyco_transf_9"/>
    <property type="match status" value="1"/>
</dbReference>
<dbReference type="EMBL" id="CP046640">
    <property type="protein sequence ID" value="QTL96818.1"/>
    <property type="molecule type" value="Genomic_DNA"/>
</dbReference>
<dbReference type="PANTHER" id="PTHR42755:SF1">
    <property type="entry name" value="3-DEOXY-D-MANNO-OCTULOSONIC ACID TRANSFERASE, MITOCHONDRIAL-RELATED"/>
    <property type="match status" value="1"/>
</dbReference>
<evidence type="ECO:0000259" key="10">
    <source>
        <dbReference type="Pfam" id="PF04413"/>
    </source>
</evidence>